<dbReference type="SMART" id="SM00969">
    <property type="entry name" value="SOCS_box"/>
    <property type="match status" value="1"/>
</dbReference>
<dbReference type="Gene3D" id="1.25.40.20">
    <property type="entry name" value="Ankyrin repeat-containing domain"/>
    <property type="match status" value="1"/>
</dbReference>
<reference evidence="6" key="1">
    <citation type="submission" date="2025-08" db="UniProtKB">
        <authorList>
            <consortium name="Ensembl"/>
        </authorList>
    </citation>
    <scope>IDENTIFICATION</scope>
</reference>
<dbReference type="InterPro" id="IPR002110">
    <property type="entry name" value="Ankyrin_rpt"/>
</dbReference>
<dbReference type="GO" id="GO:0016567">
    <property type="term" value="P:protein ubiquitination"/>
    <property type="evidence" value="ECO:0007669"/>
    <property type="project" value="UniProtKB-UniPathway"/>
</dbReference>
<evidence type="ECO:0000256" key="3">
    <source>
        <dbReference type="ARBA" id="ARBA00023043"/>
    </source>
</evidence>
<feature type="repeat" description="ANK" evidence="4">
    <location>
        <begin position="119"/>
        <end position="151"/>
    </location>
</feature>
<dbReference type="CDD" id="cd03723">
    <property type="entry name" value="SOCS_ASB4_ASB18"/>
    <property type="match status" value="1"/>
</dbReference>
<dbReference type="PANTHER" id="PTHR24193:SF121">
    <property type="entry name" value="ADA2A-CONTAINING COMPLEX COMPONENT 3, ISOFORM D"/>
    <property type="match status" value="1"/>
</dbReference>
<protein>
    <recommendedName>
        <fullName evidence="5">SOCS box domain-containing protein</fullName>
    </recommendedName>
</protein>
<dbReference type="GO" id="GO:0045944">
    <property type="term" value="P:positive regulation of transcription by RNA polymerase II"/>
    <property type="evidence" value="ECO:0007669"/>
    <property type="project" value="TreeGrafter"/>
</dbReference>
<dbReference type="GeneTree" id="ENSGT00940000158974"/>
<keyword evidence="7" id="KW-1185">Reference proteome</keyword>
<evidence type="ECO:0000256" key="1">
    <source>
        <dbReference type="ARBA" id="ARBA00004906"/>
    </source>
</evidence>
<dbReference type="SMART" id="SM00248">
    <property type="entry name" value="ANK"/>
    <property type="match status" value="7"/>
</dbReference>
<comment type="pathway">
    <text evidence="1">Protein modification; protein ubiquitination.</text>
</comment>
<dbReference type="InterPro" id="IPR036036">
    <property type="entry name" value="SOCS_box-like_dom_sf"/>
</dbReference>
<evidence type="ECO:0000313" key="6">
    <source>
        <dbReference type="Ensembl" id="ENSLLEP00000024698.1"/>
    </source>
</evidence>
<reference evidence="6" key="2">
    <citation type="submission" date="2025-09" db="UniProtKB">
        <authorList>
            <consortium name="Ensembl"/>
        </authorList>
    </citation>
    <scope>IDENTIFICATION</scope>
</reference>
<evidence type="ECO:0000259" key="5">
    <source>
        <dbReference type="PROSITE" id="PS50225"/>
    </source>
</evidence>
<evidence type="ECO:0000256" key="4">
    <source>
        <dbReference type="PROSITE-ProRule" id="PRU00023"/>
    </source>
</evidence>
<feature type="repeat" description="ANK" evidence="4">
    <location>
        <begin position="186"/>
        <end position="218"/>
    </location>
</feature>
<dbReference type="Proteomes" id="UP000694569">
    <property type="component" value="Unplaced"/>
</dbReference>
<feature type="domain" description="SOCS box" evidence="5">
    <location>
        <begin position="386"/>
        <end position="429"/>
    </location>
</feature>
<evidence type="ECO:0000313" key="7">
    <source>
        <dbReference type="Proteomes" id="UP000694569"/>
    </source>
</evidence>
<organism evidence="6 7">
    <name type="scientific">Leptobrachium leishanense</name>
    <name type="common">Leishan spiny toad</name>
    <dbReference type="NCBI Taxonomy" id="445787"/>
    <lineage>
        <taxon>Eukaryota</taxon>
        <taxon>Metazoa</taxon>
        <taxon>Chordata</taxon>
        <taxon>Craniata</taxon>
        <taxon>Vertebrata</taxon>
        <taxon>Euteleostomi</taxon>
        <taxon>Amphibia</taxon>
        <taxon>Batrachia</taxon>
        <taxon>Anura</taxon>
        <taxon>Pelobatoidea</taxon>
        <taxon>Megophryidae</taxon>
        <taxon>Leptobrachium</taxon>
    </lineage>
</organism>
<dbReference type="InterPro" id="IPR036770">
    <property type="entry name" value="Ankyrin_rpt-contain_sf"/>
</dbReference>
<evidence type="ECO:0000256" key="2">
    <source>
        <dbReference type="ARBA" id="ARBA00022737"/>
    </source>
</evidence>
<dbReference type="Ensembl" id="ENSLLET00000025644.1">
    <property type="protein sequence ID" value="ENSLLEP00000024698.1"/>
    <property type="gene ID" value="ENSLLEG00000015687.1"/>
</dbReference>
<accession>A0A8C5PLP4</accession>
<dbReference type="GO" id="GO:0005634">
    <property type="term" value="C:nucleus"/>
    <property type="evidence" value="ECO:0007669"/>
    <property type="project" value="TreeGrafter"/>
</dbReference>
<dbReference type="AlphaFoldDB" id="A0A8C5PLP4"/>
<dbReference type="OrthoDB" id="366390at2759"/>
<dbReference type="PROSITE" id="PS50225">
    <property type="entry name" value="SOCS"/>
    <property type="match status" value="1"/>
</dbReference>
<dbReference type="InterPro" id="IPR001496">
    <property type="entry name" value="SOCS_box"/>
</dbReference>
<keyword evidence="2" id="KW-0677">Repeat</keyword>
<dbReference type="PANTHER" id="PTHR24193">
    <property type="entry name" value="ANKYRIN REPEAT PROTEIN"/>
    <property type="match status" value="1"/>
</dbReference>
<dbReference type="GO" id="GO:0035556">
    <property type="term" value="P:intracellular signal transduction"/>
    <property type="evidence" value="ECO:0007669"/>
    <property type="project" value="InterPro"/>
</dbReference>
<sequence>MDNVRSRVLRKMQVLQECTKVASKTILGPEDIFVAALETGDLNLIQLVGSRHADSVLEIKEREMGYQKQTPARFGLAGLWTLEYTQELTSPLCITCSRGYTECVRYLLHRRADANAAPGGRAPLHEACAGGHKDCVQLLLQYGANSNQRSDDGLSPLHYCDTHSSLRCASLLLQQGALVNQVSEDTEDTSLHVAAQLGLIDHAQLYLRHGAIVNFKNKDGKTPMSAACGAKDGDRNGRLEICRLLLQNGADPETQDQQERRPLHHACREAEHQLVDLLLASHVDVNAADYNGVTALSCVLQTAELHRDKSPHLIVRTLLNHGARCVCPEAFGKVLRCCSGLPEIIALLYNSYRNPRVCSNWKREVPEDVMQSHQSFYTTFFGLSGSVRSLQHLCRFALRRQFGSLCHHVIPLLSAPKPIEDYLLLINGEELF</sequence>
<feature type="repeat" description="ANK" evidence="4">
    <location>
        <begin position="152"/>
        <end position="184"/>
    </location>
</feature>
<dbReference type="InterPro" id="IPR050663">
    <property type="entry name" value="Ankyrin-SOCS_Box"/>
</dbReference>
<dbReference type="PROSITE" id="PS50297">
    <property type="entry name" value="ANK_REP_REGION"/>
    <property type="match status" value="3"/>
</dbReference>
<feature type="repeat" description="ANK" evidence="4">
    <location>
        <begin position="219"/>
        <end position="257"/>
    </location>
</feature>
<dbReference type="UniPathway" id="UPA00143"/>
<name>A0A8C5PLP4_9ANUR</name>
<dbReference type="PROSITE" id="PS50088">
    <property type="entry name" value="ANK_REPEAT"/>
    <property type="match status" value="5"/>
</dbReference>
<dbReference type="Pfam" id="PF00023">
    <property type="entry name" value="Ank"/>
    <property type="match status" value="1"/>
</dbReference>
<feature type="repeat" description="ANK" evidence="4">
    <location>
        <begin position="258"/>
        <end position="290"/>
    </location>
</feature>
<keyword evidence="3 4" id="KW-0040">ANK repeat</keyword>
<dbReference type="SUPFAM" id="SSF48403">
    <property type="entry name" value="Ankyrin repeat"/>
    <property type="match status" value="1"/>
</dbReference>
<dbReference type="Gene3D" id="1.10.750.20">
    <property type="entry name" value="SOCS box"/>
    <property type="match status" value="1"/>
</dbReference>
<dbReference type="GO" id="GO:0000976">
    <property type="term" value="F:transcription cis-regulatory region binding"/>
    <property type="evidence" value="ECO:0007669"/>
    <property type="project" value="TreeGrafter"/>
</dbReference>
<dbReference type="SUPFAM" id="SSF158235">
    <property type="entry name" value="SOCS box-like"/>
    <property type="match status" value="1"/>
</dbReference>
<proteinExistence type="predicted"/>
<dbReference type="Pfam" id="PF12796">
    <property type="entry name" value="Ank_2"/>
    <property type="match status" value="2"/>
</dbReference>
<dbReference type="Pfam" id="PF07525">
    <property type="entry name" value="SOCS_box"/>
    <property type="match status" value="1"/>
</dbReference>
<dbReference type="PRINTS" id="PR01415">
    <property type="entry name" value="ANKYRIN"/>
</dbReference>